<protein>
    <submittedName>
        <fullName evidence="4">Ribosomal protein L16</fullName>
    </submittedName>
</protein>
<reference evidence="4" key="1">
    <citation type="journal article" date="2016" name="Sci. Rep.">
        <title>Mitogenomes from type specimens, a genotyping tool for morphologically simple species: ten genomes of agar-producing red algae.</title>
        <authorList>
            <person name="Boo G.H."/>
            <person name="Hughey J.R."/>
            <person name="Miller K.A."/>
            <person name="Boo S.M."/>
        </authorList>
    </citation>
    <scope>NUCLEOTIDE SEQUENCE</scope>
</reference>
<evidence type="ECO:0000256" key="3">
    <source>
        <dbReference type="ARBA" id="ARBA00023274"/>
    </source>
</evidence>
<proteinExistence type="inferred from homology"/>
<dbReference type="GeneID" id="30218841"/>
<dbReference type="InterPro" id="IPR047873">
    <property type="entry name" value="Ribosomal_uL16"/>
</dbReference>
<name>A0A1D8X7Q0_9FLOR</name>
<dbReference type="GO" id="GO:1990904">
    <property type="term" value="C:ribonucleoprotein complex"/>
    <property type="evidence" value="ECO:0007669"/>
    <property type="project" value="UniProtKB-KW"/>
</dbReference>
<evidence type="ECO:0000313" key="4">
    <source>
        <dbReference type="EMBL" id="AOX49054.1"/>
    </source>
</evidence>
<comment type="similarity">
    <text evidence="1">Belongs to the universal ribosomal protein uL16 family.</text>
</comment>
<evidence type="ECO:0000256" key="1">
    <source>
        <dbReference type="ARBA" id="ARBA00008931"/>
    </source>
</evidence>
<dbReference type="GO" id="GO:0003735">
    <property type="term" value="F:structural constituent of ribosome"/>
    <property type="evidence" value="ECO:0007669"/>
    <property type="project" value="InterPro"/>
</dbReference>
<keyword evidence="4" id="KW-0496">Mitochondrion</keyword>
<keyword evidence="3" id="KW-0687">Ribonucleoprotein</keyword>
<dbReference type="GO" id="GO:0005840">
    <property type="term" value="C:ribosome"/>
    <property type="evidence" value="ECO:0007669"/>
    <property type="project" value="UniProtKB-KW"/>
</dbReference>
<dbReference type="SUPFAM" id="SSF54686">
    <property type="entry name" value="Ribosomal protein L16p/L10e"/>
    <property type="match status" value="1"/>
</dbReference>
<dbReference type="RefSeq" id="YP_009317602.1">
    <property type="nucleotide sequence ID" value="NC_031842.1"/>
</dbReference>
<organism evidence="4">
    <name type="scientific">Pterocladia mexicana</name>
    <dbReference type="NCBI Taxonomy" id="1911544"/>
    <lineage>
        <taxon>Eukaryota</taxon>
        <taxon>Rhodophyta</taxon>
        <taxon>Florideophyceae</taxon>
        <taxon>Rhodymeniophycidae</taxon>
        <taxon>Gelidiales</taxon>
        <taxon>Pterocladiaceae</taxon>
        <taxon>Pterocladia</taxon>
    </lineage>
</organism>
<dbReference type="GO" id="GO:0006412">
    <property type="term" value="P:translation"/>
    <property type="evidence" value="ECO:0007669"/>
    <property type="project" value="InterPro"/>
</dbReference>
<evidence type="ECO:0000256" key="2">
    <source>
        <dbReference type="ARBA" id="ARBA00022980"/>
    </source>
</evidence>
<sequence>MVINKKTHNKYKLKGSNKFQFIRSGRFGIKTISAGRVVKEKWILVERALQRKLKLLLGHKRSKIFSSLEFNNSLTKLSLESRMGKGKGIVYAESKFLKPGTLLFEFTRLPKQYESEVFTFIQKKMRLKLKLVKF</sequence>
<reference evidence="4" key="2">
    <citation type="submission" date="2016-06" db="EMBL/GenBank/DDBJ databases">
        <authorList>
            <person name="Kjaerup R.B."/>
            <person name="Dalgaard T.S."/>
            <person name="Juul-Madsen H.R."/>
        </authorList>
    </citation>
    <scope>NUCLEOTIDE SEQUENCE</scope>
</reference>
<geneLocation type="mitochondrion" evidence="4"/>
<gene>
    <name evidence="4" type="primary">rpl16</name>
</gene>
<accession>A0A1D8X7Q0</accession>
<dbReference type="EMBL" id="KX427235">
    <property type="protein sequence ID" value="AOX49054.1"/>
    <property type="molecule type" value="Genomic_DNA"/>
</dbReference>
<dbReference type="AlphaFoldDB" id="A0A1D8X7Q0"/>
<dbReference type="Gene3D" id="3.90.1170.10">
    <property type="entry name" value="Ribosomal protein L10e/L16"/>
    <property type="match status" value="1"/>
</dbReference>
<keyword evidence="2 4" id="KW-0689">Ribosomal protein</keyword>
<dbReference type="InterPro" id="IPR036920">
    <property type="entry name" value="Ribosomal_uL16_sf"/>
</dbReference>
<dbReference type="Pfam" id="PF00252">
    <property type="entry name" value="Ribosomal_L16"/>
    <property type="match status" value="1"/>
</dbReference>